<evidence type="ECO:0000313" key="8">
    <source>
        <dbReference type="Proteomes" id="UP000807306"/>
    </source>
</evidence>
<dbReference type="PANTHER" id="PTHR43004:SF19">
    <property type="entry name" value="BINDING MONOOXYGENASE, PUTATIVE (JCVI)-RELATED"/>
    <property type="match status" value="1"/>
</dbReference>
<evidence type="ECO:0000256" key="4">
    <source>
        <dbReference type="ARBA" id="ARBA00023002"/>
    </source>
</evidence>
<dbReference type="EMBL" id="MU157883">
    <property type="protein sequence ID" value="KAF9525483.1"/>
    <property type="molecule type" value="Genomic_DNA"/>
</dbReference>
<dbReference type="AlphaFoldDB" id="A0A9P6JM38"/>
<protein>
    <submittedName>
        <fullName evidence="7">FAD binding domain-containing protein</fullName>
    </submittedName>
</protein>
<keyword evidence="8" id="KW-1185">Reference proteome</keyword>
<dbReference type="Proteomes" id="UP000807306">
    <property type="component" value="Unassembled WGS sequence"/>
</dbReference>
<dbReference type="Gene3D" id="3.40.30.120">
    <property type="match status" value="1"/>
</dbReference>
<evidence type="ECO:0000256" key="3">
    <source>
        <dbReference type="ARBA" id="ARBA00022827"/>
    </source>
</evidence>
<evidence type="ECO:0000259" key="5">
    <source>
        <dbReference type="Pfam" id="PF01494"/>
    </source>
</evidence>
<evidence type="ECO:0000256" key="1">
    <source>
        <dbReference type="ARBA" id="ARBA00001974"/>
    </source>
</evidence>
<gene>
    <name evidence="7" type="ORF">CPB83DRAFT_859325</name>
</gene>
<evidence type="ECO:0000256" key="2">
    <source>
        <dbReference type="ARBA" id="ARBA00022630"/>
    </source>
</evidence>
<dbReference type="OrthoDB" id="2690153at2759"/>
<proteinExistence type="predicted"/>
<dbReference type="InterPro" id="IPR050641">
    <property type="entry name" value="RIFMO-like"/>
</dbReference>
<organism evidence="7 8">
    <name type="scientific">Crepidotus variabilis</name>
    <dbReference type="NCBI Taxonomy" id="179855"/>
    <lineage>
        <taxon>Eukaryota</taxon>
        <taxon>Fungi</taxon>
        <taxon>Dikarya</taxon>
        <taxon>Basidiomycota</taxon>
        <taxon>Agaricomycotina</taxon>
        <taxon>Agaricomycetes</taxon>
        <taxon>Agaricomycetidae</taxon>
        <taxon>Agaricales</taxon>
        <taxon>Agaricineae</taxon>
        <taxon>Crepidotaceae</taxon>
        <taxon>Crepidotus</taxon>
    </lineage>
</organism>
<feature type="domain" description="Phenol hydroxylase-like C-terminal dimerisation" evidence="6">
    <location>
        <begin position="462"/>
        <end position="544"/>
    </location>
</feature>
<evidence type="ECO:0000259" key="6">
    <source>
        <dbReference type="Pfam" id="PF07976"/>
    </source>
</evidence>
<dbReference type="Pfam" id="PF07976">
    <property type="entry name" value="Phe_hydrox_dim"/>
    <property type="match status" value="1"/>
</dbReference>
<keyword evidence="4" id="KW-0560">Oxidoreductase</keyword>
<reference evidence="7" key="1">
    <citation type="submission" date="2020-11" db="EMBL/GenBank/DDBJ databases">
        <authorList>
            <consortium name="DOE Joint Genome Institute"/>
            <person name="Ahrendt S."/>
            <person name="Riley R."/>
            <person name="Andreopoulos W."/>
            <person name="Labutti K."/>
            <person name="Pangilinan J."/>
            <person name="Ruiz-Duenas F.J."/>
            <person name="Barrasa J.M."/>
            <person name="Sanchez-Garcia M."/>
            <person name="Camarero S."/>
            <person name="Miyauchi S."/>
            <person name="Serrano A."/>
            <person name="Linde D."/>
            <person name="Babiker R."/>
            <person name="Drula E."/>
            <person name="Ayuso-Fernandez I."/>
            <person name="Pacheco R."/>
            <person name="Padilla G."/>
            <person name="Ferreira P."/>
            <person name="Barriuso J."/>
            <person name="Kellner H."/>
            <person name="Castanera R."/>
            <person name="Alfaro M."/>
            <person name="Ramirez L."/>
            <person name="Pisabarro A.G."/>
            <person name="Kuo A."/>
            <person name="Tritt A."/>
            <person name="Lipzen A."/>
            <person name="He G."/>
            <person name="Yan M."/>
            <person name="Ng V."/>
            <person name="Cullen D."/>
            <person name="Martin F."/>
            <person name="Rosso M.-N."/>
            <person name="Henrissat B."/>
            <person name="Hibbett D."/>
            <person name="Martinez A.T."/>
            <person name="Grigoriev I.V."/>
        </authorList>
    </citation>
    <scope>NUCLEOTIDE SEQUENCE</scope>
    <source>
        <strain evidence="7">CBS 506.95</strain>
    </source>
</reference>
<comment type="cofactor">
    <cofactor evidence="1">
        <name>FAD</name>
        <dbReference type="ChEBI" id="CHEBI:57692"/>
    </cofactor>
</comment>
<comment type="caution">
    <text evidence="7">The sequence shown here is derived from an EMBL/GenBank/DDBJ whole genome shotgun (WGS) entry which is preliminary data.</text>
</comment>
<sequence>MPSSSPDSKVLIVGGGPTGLSLALFLLKQNIQVRVIEKFVKPIPGQRGAGLHPRTYEIFESVGILNKIMEKSVTVPKVRIYKLPGGKEVLREVEMVPSIAPTPETPYPVPKFLGQNLLEEILRDELRLKYNHDFEHGTELKTLEEKDDSVKVTLQHHDGSTEEAAYQYVIGADGGKGNIRKILGLPFVGETREERIVVGDFKITGLSDDRIHHWGEMSDIVLKIRATETPGLFTLYMGGHGFEKYADSVTTQESLQSLIKVVTGGREDILLTDTIWMGPYRVNVRMVPAFSKGRVFLAGDAAHIHSSAGGQGLNTGVHDAYNLAWKLALVLKGLSPPSLLDTYNIERLPIVAEMLNITTELFNKTVAKNANHDDTVFQRTGKLNQLGVNYRSSPIVVDAGEKDESVSAYGGGPGGHVRGGDRVPDVAGLVRVGGENSTRLFNLLDPTVHTVMIFGNTSEVNTNLLAKFPKDLVRYIAITRNAEMTKLANVVIGLVSYEDREGHANRVYGDLERLGTILVIRPDGYVGARLKNLDEIYGYFEGIFCVKM</sequence>
<dbReference type="GO" id="GO:0016709">
    <property type="term" value="F:oxidoreductase activity, acting on paired donors, with incorporation or reduction of molecular oxygen, NAD(P)H as one donor, and incorporation of one atom of oxygen"/>
    <property type="evidence" value="ECO:0007669"/>
    <property type="project" value="UniProtKB-ARBA"/>
</dbReference>
<feature type="domain" description="FAD-binding" evidence="5">
    <location>
        <begin position="8"/>
        <end position="355"/>
    </location>
</feature>
<dbReference type="InterPro" id="IPR036188">
    <property type="entry name" value="FAD/NAD-bd_sf"/>
</dbReference>
<dbReference type="PANTHER" id="PTHR43004">
    <property type="entry name" value="TRK SYSTEM POTASSIUM UPTAKE PROTEIN"/>
    <property type="match status" value="1"/>
</dbReference>
<dbReference type="Pfam" id="PF01494">
    <property type="entry name" value="FAD_binding_3"/>
    <property type="match status" value="1"/>
</dbReference>
<dbReference type="InterPro" id="IPR002938">
    <property type="entry name" value="FAD-bd"/>
</dbReference>
<accession>A0A9P6JM38</accession>
<dbReference type="Gene3D" id="3.30.70.2450">
    <property type="match status" value="1"/>
</dbReference>
<evidence type="ECO:0000313" key="7">
    <source>
        <dbReference type="EMBL" id="KAF9525483.1"/>
    </source>
</evidence>
<name>A0A9P6JM38_9AGAR</name>
<keyword evidence="2" id="KW-0285">Flavoprotein</keyword>
<dbReference type="PRINTS" id="PR00420">
    <property type="entry name" value="RNGMNOXGNASE"/>
</dbReference>
<dbReference type="InterPro" id="IPR012941">
    <property type="entry name" value="Phe_hydrox_C_dim_dom"/>
</dbReference>
<keyword evidence="3" id="KW-0274">FAD</keyword>
<dbReference type="SUPFAM" id="SSF51905">
    <property type="entry name" value="FAD/NAD(P)-binding domain"/>
    <property type="match status" value="1"/>
</dbReference>
<dbReference type="Gene3D" id="3.50.50.60">
    <property type="entry name" value="FAD/NAD(P)-binding domain"/>
    <property type="match status" value="1"/>
</dbReference>
<dbReference type="GO" id="GO:0071949">
    <property type="term" value="F:FAD binding"/>
    <property type="evidence" value="ECO:0007669"/>
    <property type="project" value="InterPro"/>
</dbReference>